<feature type="domain" description="EF-hand" evidence="1">
    <location>
        <begin position="134"/>
        <end position="169"/>
    </location>
</feature>
<dbReference type="PROSITE" id="PS00018">
    <property type="entry name" value="EF_HAND_1"/>
    <property type="match status" value="1"/>
</dbReference>
<dbReference type="AlphaFoldDB" id="A0A2T0US10"/>
<dbReference type="OrthoDB" id="465673at2"/>
<organism evidence="2 3">
    <name type="scientific">Glycomyces artemisiae</name>
    <dbReference type="NCBI Taxonomy" id="1076443"/>
    <lineage>
        <taxon>Bacteria</taxon>
        <taxon>Bacillati</taxon>
        <taxon>Actinomycetota</taxon>
        <taxon>Actinomycetes</taxon>
        <taxon>Glycomycetales</taxon>
        <taxon>Glycomycetaceae</taxon>
        <taxon>Glycomyces</taxon>
    </lineage>
</organism>
<protein>
    <submittedName>
        <fullName evidence="2">Ca2+-binding EF-hand superfamily protein</fullName>
    </submittedName>
</protein>
<dbReference type="RefSeq" id="WP_106362895.1">
    <property type="nucleotide sequence ID" value="NZ_PVTJ01000002.1"/>
</dbReference>
<accession>A0A2T0US10</accession>
<sequence>MTEDMLTAKIAHGFDHLDANGDGRLDKHDHIELGRRTAAELGHTPGSPEESWIVSAYMDIWNGLHRPHLADGVEAIDKATFIASTRTLADDPAAADATVGHLARTFHAIADADASGDVGPGEFAAFSRAHFPNLPADEVDKAFAHLDRDGDGTLSIDEFVRAVVEYWSSTDPDAPGNWFMGRPVYER</sequence>
<dbReference type="Pfam" id="PF13202">
    <property type="entry name" value="EF-hand_5"/>
    <property type="match status" value="1"/>
</dbReference>
<evidence type="ECO:0000313" key="2">
    <source>
        <dbReference type="EMBL" id="PRY60700.1"/>
    </source>
</evidence>
<dbReference type="CDD" id="cd00051">
    <property type="entry name" value="EFh"/>
    <property type="match status" value="1"/>
</dbReference>
<comment type="caution">
    <text evidence="2">The sequence shown here is derived from an EMBL/GenBank/DDBJ whole genome shotgun (WGS) entry which is preliminary data.</text>
</comment>
<dbReference type="InterPro" id="IPR018247">
    <property type="entry name" value="EF_Hand_1_Ca_BS"/>
</dbReference>
<dbReference type="Proteomes" id="UP000238176">
    <property type="component" value="Unassembled WGS sequence"/>
</dbReference>
<evidence type="ECO:0000259" key="1">
    <source>
        <dbReference type="PROSITE" id="PS50222"/>
    </source>
</evidence>
<dbReference type="SMART" id="SM00054">
    <property type="entry name" value="EFh"/>
    <property type="match status" value="2"/>
</dbReference>
<dbReference type="InterPro" id="IPR002048">
    <property type="entry name" value="EF_hand_dom"/>
</dbReference>
<dbReference type="Pfam" id="PF00036">
    <property type="entry name" value="EF-hand_1"/>
    <property type="match status" value="1"/>
</dbReference>
<reference evidence="2 3" key="1">
    <citation type="submission" date="2018-03" db="EMBL/GenBank/DDBJ databases">
        <title>Genomic Encyclopedia of Type Strains, Phase III (KMG-III): the genomes of soil and plant-associated and newly described type strains.</title>
        <authorList>
            <person name="Whitman W."/>
        </authorList>
    </citation>
    <scope>NUCLEOTIDE SEQUENCE [LARGE SCALE GENOMIC DNA]</scope>
    <source>
        <strain evidence="2 3">CGMCC 4.7067</strain>
    </source>
</reference>
<name>A0A2T0US10_9ACTN</name>
<dbReference type="PROSITE" id="PS50222">
    <property type="entry name" value="EF_HAND_2"/>
    <property type="match status" value="2"/>
</dbReference>
<proteinExistence type="predicted"/>
<keyword evidence="3" id="KW-1185">Reference proteome</keyword>
<feature type="domain" description="EF-hand" evidence="1">
    <location>
        <begin position="5"/>
        <end position="40"/>
    </location>
</feature>
<dbReference type="EMBL" id="PVTJ01000002">
    <property type="protein sequence ID" value="PRY60700.1"/>
    <property type="molecule type" value="Genomic_DNA"/>
</dbReference>
<dbReference type="Gene3D" id="1.10.238.10">
    <property type="entry name" value="EF-hand"/>
    <property type="match status" value="1"/>
</dbReference>
<dbReference type="GO" id="GO:0005509">
    <property type="term" value="F:calcium ion binding"/>
    <property type="evidence" value="ECO:0007669"/>
    <property type="project" value="InterPro"/>
</dbReference>
<dbReference type="SUPFAM" id="SSF47473">
    <property type="entry name" value="EF-hand"/>
    <property type="match status" value="1"/>
</dbReference>
<dbReference type="InterPro" id="IPR011992">
    <property type="entry name" value="EF-hand-dom_pair"/>
</dbReference>
<evidence type="ECO:0000313" key="3">
    <source>
        <dbReference type="Proteomes" id="UP000238176"/>
    </source>
</evidence>
<gene>
    <name evidence="2" type="ORF">B0I28_102309</name>
</gene>